<dbReference type="Gene3D" id="1.10.443.10">
    <property type="entry name" value="Intergrase catalytic core"/>
    <property type="match status" value="1"/>
</dbReference>
<dbReference type="InterPro" id="IPR050090">
    <property type="entry name" value="Tyrosine_recombinase_XerCD"/>
</dbReference>
<dbReference type="Proteomes" id="UP000198417">
    <property type="component" value="Unassembled WGS sequence"/>
</dbReference>
<dbReference type="SUPFAM" id="SSF56349">
    <property type="entry name" value="DNA breaking-rejoining enzymes"/>
    <property type="match status" value="1"/>
</dbReference>
<dbReference type="AlphaFoldDB" id="A0A238Z4A9"/>
<dbReference type="Pfam" id="PF13495">
    <property type="entry name" value="Phage_int_SAM_4"/>
    <property type="match status" value="1"/>
</dbReference>
<keyword evidence="9" id="KW-1185">Reference proteome</keyword>
<accession>A0A238Z4A9</accession>
<dbReference type="EMBL" id="FZNN01000024">
    <property type="protein sequence ID" value="SNR78166.1"/>
    <property type="molecule type" value="Genomic_DNA"/>
</dbReference>
<protein>
    <submittedName>
        <fullName evidence="8">Site-specific recombinase XerD</fullName>
    </submittedName>
</protein>
<keyword evidence="3 5" id="KW-0238">DNA-binding</keyword>
<feature type="domain" description="Core-binding (CB)" evidence="7">
    <location>
        <begin position="4"/>
        <end position="85"/>
    </location>
</feature>
<proteinExistence type="inferred from homology"/>
<keyword evidence="4" id="KW-0233">DNA recombination</keyword>
<keyword evidence="2" id="KW-0229">DNA integration</keyword>
<dbReference type="PANTHER" id="PTHR30349:SF64">
    <property type="entry name" value="PROPHAGE INTEGRASE INTD-RELATED"/>
    <property type="match status" value="1"/>
</dbReference>
<reference evidence="8 9" key="1">
    <citation type="submission" date="2017-06" db="EMBL/GenBank/DDBJ databases">
        <authorList>
            <person name="Kim H.J."/>
            <person name="Triplett B.A."/>
        </authorList>
    </citation>
    <scope>NUCLEOTIDE SEQUENCE [LARGE SCALE GENOMIC DNA]</scope>
    <source>
        <strain evidence="8 9">DSM 29052</strain>
    </source>
</reference>
<sequence>MKEEKATPLRQRMIEDMDIRGLCEKTQKAHIRNVKHFASFLGRPPDTATPEDLRAYQLKMTQDGVSASTFNVRIISLRFFFGITCGRDEMKRFMQFHRKPRKLPIVLSVEEVADLMAAVPGPGLKYRAALGISYGAGLRASEVCNLKVKDIDSDRMLIHVDDGKGGRDRKAMLSPSLLDLLRDYWRESRPEGWLFPGKPKISPLSPRQLNRAFTSAKHMAGIQKAATLHTLRHSFATHLLEANTDVRVIQVLLGHSKLTTTARYAHVATKTIRSTVSPFEQMKLLQDETLRRGMQ</sequence>
<dbReference type="OrthoDB" id="9801717at2"/>
<feature type="domain" description="Tyr recombinase" evidence="6">
    <location>
        <begin position="102"/>
        <end position="277"/>
    </location>
</feature>
<dbReference type="Pfam" id="PF00589">
    <property type="entry name" value="Phage_integrase"/>
    <property type="match status" value="1"/>
</dbReference>
<dbReference type="GO" id="GO:0003677">
    <property type="term" value="F:DNA binding"/>
    <property type="evidence" value="ECO:0007669"/>
    <property type="project" value="UniProtKB-UniRule"/>
</dbReference>
<dbReference type="RefSeq" id="WP_047993660.1">
    <property type="nucleotide sequence ID" value="NZ_FZNN01000024.1"/>
</dbReference>
<gene>
    <name evidence="8" type="ORF">SAMN06265370_12413</name>
</gene>
<evidence type="ECO:0000259" key="7">
    <source>
        <dbReference type="PROSITE" id="PS51900"/>
    </source>
</evidence>
<dbReference type="Gene3D" id="1.10.150.130">
    <property type="match status" value="1"/>
</dbReference>
<dbReference type="InterPro" id="IPR010998">
    <property type="entry name" value="Integrase_recombinase_N"/>
</dbReference>
<evidence type="ECO:0000259" key="6">
    <source>
        <dbReference type="PROSITE" id="PS51898"/>
    </source>
</evidence>
<name>A0A238Z4A9_9RHOB</name>
<dbReference type="PROSITE" id="PS51900">
    <property type="entry name" value="CB"/>
    <property type="match status" value="1"/>
</dbReference>
<evidence type="ECO:0000256" key="1">
    <source>
        <dbReference type="ARBA" id="ARBA00008857"/>
    </source>
</evidence>
<dbReference type="InterPro" id="IPR044068">
    <property type="entry name" value="CB"/>
</dbReference>
<dbReference type="GO" id="GO:0006310">
    <property type="term" value="P:DNA recombination"/>
    <property type="evidence" value="ECO:0007669"/>
    <property type="project" value="UniProtKB-KW"/>
</dbReference>
<evidence type="ECO:0000256" key="2">
    <source>
        <dbReference type="ARBA" id="ARBA00022908"/>
    </source>
</evidence>
<dbReference type="InterPro" id="IPR013762">
    <property type="entry name" value="Integrase-like_cat_sf"/>
</dbReference>
<dbReference type="GO" id="GO:0015074">
    <property type="term" value="P:DNA integration"/>
    <property type="evidence" value="ECO:0007669"/>
    <property type="project" value="UniProtKB-KW"/>
</dbReference>
<dbReference type="InterPro" id="IPR002104">
    <property type="entry name" value="Integrase_catalytic"/>
</dbReference>
<evidence type="ECO:0000256" key="4">
    <source>
        <dbReference type="ARBA" id="ARBA00023172"/>
    </source>
</evidence>
<dbReference type="PROSITE" id="PS51898">
    <property type="entry name" value="TYR_RECOMBINASE"/>
    <property type="match status" value="1"/>
</dbReference>
<comment type="similarity">
    <text evidence="1">Belongs to the 'phage' integrase family.</text>
</comment>
<dbReference type="InterPro" id="IPR011010">
    <property type="entry name" value="DNA_brk_join_enz"/>
</dbReference>
<evidence type="ECO:0000256" key="5">
    <source>
        <dbReference type="PROSITE-ProRule" id="PRU01248"/>
    </source>
</evidence>
<dbReference type="PANTHER" id="PTHR30349">
    <property type="entry name" value="PHAGE INTEGRASE-RELATED"/>
    <property type="match status" value="1"/>
</dbReference>
<organism evidence="8 9">
    <name type="scientific">Puniceibacterium sediminis</name>
    <dbReference type="NCBI Taxonomy" id="1608407"/>
    <lineage>
        <taxon>Bacteria</taxon>
        <taxon>Pseudomonadati</taxon>
        <taxon>Pseudomonadota</taxon>
        <taxon>Alphaproteobacteria</taxon>
        <taxon>Rhodobacterales</taxon>
        <taxon>Paracoccaceae</taxon>
        <taxon>Puniceibacterium</taxon>
    </lineage>
</organism>
<dbReference type="InterPro" id="IPR004107">
    <property type="entry name" value="Integrase_SAM-like_N"/>
</dbReference>
<evidence type="ECO:0000313" key="9">
    <source>
        <dbReference type="Proteomes" id="UP000198417"/>
    </source>
</evidence>
<evidence type="ECO:0000256" key="3">
    <source>
        <dbReference type="ARBA" id="ARBA00023125"/>
    </source>
</evidence>
<evidence type="ECO:0000313" key="8">
    <source>
        <dbReference type="EMBL" id="SNR78166.1"/>
    </source>
</evidence>